<evidence type="ECO:0000256" key="5">
    <source>
        <dbReference type="SAM" id="MobiDB-lite"/>
    </source>
</evidence>
<proteinExistence type="predicted"/>
<feature type="compositionally biased region" description="Basic and acidic residues" evidence="5">
    <location>
        <begin position="940"/>
        <end position="970"/>
    </location>
</feature>
<feature type="domain" description="Helicase C-terminal" evidence="7">
    <location>
        <begin position="165"/>
        <end position="325"/>
    </location>
</feature>
<feature type="compositionally biased region" description="Low complexity" evidence="5">
    <location>
        <begin position="891"/>
        <end position="927"/>
    </location>
</feature>
<reference evidence="8" key="1">
    <citation type="submission" date="2024-06" db="EMBL/GenBank/DDBJ databases">
        <title>Methylostella associata gen. nov., sp. nov., a novel Ancalomicrobiaceae-affiliated facultatively methylotrophic bacteria that feed on methanotrophs of the genus Methylococcus.</title>
        <authorList>
            <person name="Saltykova V."/>
            <person name="Danilova O.V."/>
            <person name="Oshkin I.Y."/>
            <person name="Belova S.E."/>
            <person name="Pimenov N.V."/>
            <person name="Dedysh S.N."/>
        </authorList>
    </citation>
    <scope>NUCLEOTIDE SEQUENCE</scope>
    <source>
        <strain evidence="8">S20</strain>
    </source>
</reference>
<dbReference type="GO" id="GO:0004386">
    <property type="term" value="F:helicase activity"/>
    <property type="evidence" value="ECO:0007669"/>
    <property type="project" value="UniProtKB-KW"/>
</dbReference>
<sequence>MNPLSRAPLPPSIRAKTVTAVLGPTNTGKTHLAIERMLAHKSGLIGLPLRLLAREVYQKIAARAGADQVALITGEEKIIPPNPRYFVSTVEAMPKETDVDFVAIDEVQLAGDLERGHVFTDRILNLRGRGETLLLGAQTVRGLLEKLLPGLNVVTRPRMSQLTYAGSKKITRLPARSAIVAFSADEVYAIAELIRRQRGGAAVVLGALSPRTRNAQVDLFQSGDVDFLIATDAVGMGLNLDVDHVAFAGNRKFDGYQYRNLSAAELGQIAGRAGRHLRDGTFGVTGRVDPLDDELVQALETHQFAPLKVLQWRNPQLDFSSIDALRRSLDRAPAEEGLAKAPPADDVTALEFAARDGDIAPNAKGEALVTLLWDVCQVPDYRKIAPANHAELVTTLYDFLVRRGTISDDWFARQVAEADKIDGDIDTLSNRIAHIRTWTFIANRPDWLTDPVHWRDKTRAIEDRLSDALHERLTQRFVDRRTSVLMRRLRENAMLEAEITPAGDVVVEGHRVGHLQGFRFQPDTTAEGPDAKAVRNAASKVLATEFEARADKLSRAGAGEIALAADGTLRWLGETVGKLARADDALRPAVLLLADEQLTGPARDKVQARLDQWVKTHVETLLKPLTDLRDAPDLEGIARGVAFQLVEGLGVLERSQIADEIKSLDQPMRAGLRKYGVRFGAYHVFVPLLLKPAPSGLIALLWSLQHADADPQQIAELHQLSASGRTSIPVDKAMPKALYRLGGFRVCGERAVRIDILERLADIIRPLIAWKPLDPTVTPPEGAVPGGGAFTVTVAMTSLLGCSGEDFASILKSLGYRVEKRKLPKPAPRPVRLEPAAVAAAAHAEAAAAASASAEASETTEAATDASEAPAEIVATIEAAPETPVAIEASETTPAAEANAEAPAVETEASAEAAAPAEEAAATSDAPAEPPTEPELLEVDVWRPGRFERGDHQHRGPRRDERRDDRRPPREPNAAQRRASKPRSATAAARRVKAVVRRAIAPAWRSAARRASRPAGSGRPWWWARWRFRWWPWRRSPIRPRQAEAPGEAARSEFALRRARRTEGVDGAEAEAGEVTGRREDVR</sequence>
<dbReference type="SUPFAM" id="SSF52540">
    <property type="entry name" value="P-loop containing nucleoside triphosphate hydrolases"/>
    <property type="match status" value="2"/>
</dbReference>
<dbReference type="PANTHER" id="PTHR12131:SF1">
    <property type="entry name" value="ATP-DEPENDENT RNA HELICASE SUPV3L1, MITOCHONDRIAL-RELATED"/>
    <property type="match status" value="1"/>
</dbReference>
<feature type="domain" description="Helicase ATP-binding" evidence="6">
    <location>
        <begin position="10"/>
        <end position="157"/>
    </location>
</feature>
<feature type="region of interest" description="Disordered" evidence="5">
    <location>
        <begin position="891"/>
        <end position="991"/>
    </location>
</feature>
<dbReference type="InterPro" id="IPR014001">
    <property type="entry name" value="Helicase_ATP-bd"/>
</dbReference>
<dbReference type="PROSITE" id="PS51194">
    <property type="entry name" value="HELICASE_CTER"/>
    <property type="match status" value="1"/>
</dbReference>
<organism evidence="8">
    <name type="scientific">Methyloraptor flagellatus</name>
    <dbReference type="NCBI Taxonomy" id="3162530"/>
    <lineage>
        <taxon>Bacteria</taxon>
        <taxon>Pseudomonadati</taxon>
        <taxon>Pseudomonadota</taxon>
        <taxon>Alphaproteobacteria</taxon>
        <taxon>Hyphomicrobiales</taxon>
        <taxon>Ancalomicrobiaceae</taxon>
        <taxon>Methyloraptor</taxon>
    </lineage>
</organism>
<dbReference type="InterPro" id="IPR050699">
    <property type="entry name" value="RNA-DNA_Helicase"/>
</dbReference>
<feature type="region of interest" description="Disordered" evidence="5">
    <location>
        <begin position="849"/>
        <end position="869"/>
    </location>
</feature>
<evidence type="ECO:0000256" key="1">
    <source>
        <dbReference type="ARBA" id="ARBA00022741"/>
    </source>
</evidence>
<keyword evidence="4" id="KW-0067">ATP-binding</keyword>
<dbReference type="InterPro" id="IPR001650">
    <property type="entry name" value="Helicase_C-like"/>
</dbReference>
<evidence type="ECO:0000259" key="7">
    <source>
        <dbReference type="PROSITE" id="PS51194"/>
    </source>
</evidence>
<dbReference type="EMBL" id="CP158568">
    <property type="protein sequence ID" value="XBY44462.1"/>
    <property type="molecule type" value="Genomic_DNA"/>
</dbReference>
<keyword evidence="2" id="KW-0378">Hydrolase</keyword>
<keyword evidence="1" id="KW-0547">Nucleotide-binding</keyword>
<keyword evidence="3 8" id="KW-0347">Helicase</keyword>
<gene>
    <name evidence="8" type="ORF">ABS361_21020</name>
</gene>
<dbReference type="RefSeq" id="WP_407049555.1">
    <property type="nucleotide sequence ID" value="NZ_CP158568.1"/>
</dbReference>
<dbReference type="Pfam" id="PF22527">
    <property type="entry name" value="DEXQc_Suv3"/>
    <property type="match status" value="1"/>
</dbReference>
<evidence type="ECO:0000313" key="8">
    <source>
        <dbReference type="EMBL" id="XBY44462.1"/>
    </source>
</evidence>
<dbReference type="InterPro" id="IPR027417">
    <property type="entry name" value="P-loop_NTPase"/>
</dbReference>
<dbReference type="GO" id="GO:0016787">
    <property type="term" value="F:hydrolase activity"/>
    <property type="evidence" value="ECO:0007669"/>
    <property type="project" value="UniProtKB-KW"/>
</dbReference>
<accession>A0AAU7XBV5</accession>
<dbReference type="GO" id="GO:0005524">
    <property type="term" value="F:ATP binding"/>
    <property type="evidence" value="ECO:0007669"/>
    <property type="project" value="UniProtKB-KW"/>
</dbReference>
<dbReference type="PANTHER" id="PTHR12131">
    <property type="entry name" value="ATP-DEPENDENT RNA AND DNA HELICASE"/>
    <property type="match status" value="1"/>
</dbReference>
<dbReference type="Pfam" id="PF00271">
    <property type="entry name" value="Helicase_C"/>
    <property type="match status" value="1"/>
</dbReference>
<dbReference type="InterPro" id="IPR055206">
    <property type="entry name" value="DEXQc_SUV3"/>
</dbReference>
<evidence type="ECO:0000256" key="2">
    <source>
        <dbReference type="ARBA" id="ARBA00022801"/>
    </source>
</evidence>
<dbReference type="SMART" id="SM00490">
    <property type="entry name" value="HELICc"/>
    <property type="match status" value="1"/>
</dbReference>
<feature type="region of interest" description="Disordered" evidence="5">
    <location>
        <begin position="1059"/>
        <end position="1083"/>
    </location>
</feature>
<dbReference type="KEGG" id="mflg:ABS361_21020"/>
<dbReference type="Gene3D" id="3.40.50.300">
    <property type="entry name" value="P-loop containing nucleotide triphosphate hydrolases"/>
    <property type="match status" value="2"/>
</dbReference>
<evidence type="ECO:0000256" key="3">
    <source>
        <dbReference type="ARBA" id="ARBA00022806"/>
    </source>
</evidence>
<dbReference type="PROSITE" id="PS51192">
    <property type="entry name" value="HELICASE_ATP_BIND_1"/>
    <property type="match status" value="1"/>
</dbReference>
<dbReference type="AlphaFoldDB" id="A0AAU7XBV5"/>
<evidence type="ECO:0000256" key="4">
    <source>
        <dbReference type="ARBA" id="ARBA00022840"/>
    </source>
</evidence>
<name>A0AAU7XBV5_9HYPH</name>
<protein>
    <submittedName>
        <fullName evidence="8">Helicase-related protein</fullName>
    </submittedName>
</protein>
<evidence type="ECO:0000259" key="6">
    <source>
        <dbReference type="PROSITE" id="PS51192"/>
    </source>
</evidence>